<dbReference type="EMBL" id="BJND01000017">
    <property type="protein sequence ID" value="GEC04694.1"/>
    <property type="molecule type" value="Genomic_DNA"/>
</dbReference>
<evidence type="ECO:0000256" key="1">
    <source>
        <dbReference type="SAM" id="MobiDB-lite"/>
    </source>
</evidence>
<dbReference type="Proteomes" id="UP000317881">
    <property type="component" value="Unassembled WGS sequence"/>
</dbReference>
<comment type="caution">
    <text evidence="2">The sequence shown here is derived from an EMBL/GenBank/DDBJ whole genome shotgun (WGS) entry which is preliminary data.</text>
</comment>
<name>A0A4Y3VCV1_9ACTN</name>
<evidence type="ECO:0000313" key="2">
    <source>
        <dbReference type="EMBL" id="GEC04694.1"/>
    </source>
</evidence>
<protein>
    <submittedName>
        <fullName evidence="2">Uncharacterized protein</fullName>
    </submittedName>
</protein>
<sequence length="671" mass="72028">MTTPVEPVLLPHQRTSLHDQPDSPEAYDAVLARVAAEALDRITPDGNLERPGCTDDIGDTSLGISSLLALAWRRTGDDRLPEAVSRSVDFHLRERVFRTDNPGYPNLRLRDSGEPYARYVLGDGAHPIGDWPSTVWALLQAVNLLDIGRGLLSDEQSGALTELACGYWRWLTEVTFFNPQDATNQAIGCVVGGLMLARHLPGTEAECVRETAMRLYTEEIRSRRLPDRGALLPAEHGGAYDNNYGPISLSFLAQAHRVSGEQVFVEDGDDIARYIDARLSSCGYDIGGPRYSEQHSGFEAVLGLRLFSRRIRADLGRYRGDTRWGYHAAGPDGAMDGHFAFMLVWQAQDTTRWYRAPRTSPVRHQLRSARVSVSFDNVLTPSLIEAAGTLLLPAAADRQHGIGPAVRLADGGSFLLTRPMGEVRVRDAAAPGLMAKLVTKPVVSAAQVLVHTQSLYVTDGTSLWLTVALDLDPAEGEPFLLAGLPYATETDGRLAKLLEVAGLDLSERAGRLATDGALHAGGLAVTGAAGIAVTTPDWPGTDSSAYFNSPDTIGLTQEQAAFRLAADPRGYGNPDAGWRHTVATTALEADPLPGAPGGLTVFAVRYGPAHADEPFAPVFERTDTGLLVTTEAFSALIGSPEGDATGEPVLELRVPGGRLSAASGPPRWPSK</sequence>
<gene>
    <name evidence="2" type="ORF">SSP24_23490</name>
</gene>
<accession>A0A4Y3VCV1</accession>
<organism evidence="2 3">
    <name type="scientific">Streptomyces spinoverrucosus</name>
    <dbReference type="NCBI Taxonomy" id="284043"/>
    <lineage>
        <taxon>Bacteria</taxon>
        <taxon>Bacillati</taxon>
        <taxon>Actinomycetota</taxon>
        <taxon>Actinomycetes</taxon>
        <taxon>Kitasatosporales</taxon>
        <taxon>Streptomycetaceae</taxon>
        <taxon>Streptomyces</taxon>
    </lineage>
</organism>
<reference evidence="2 3" key="1">
    <citation type="submission" date="2019-06" db="EMBL/GenBank/DDBJ databases">
        <title>Whole genome shotgun sequence of Streptomyces spinoverrucosus NBRC 14228.</title>
        <authorList>
            <person name="Hosoyama A."/>
            <person name="Uohara A."/>
            <person name="Ohji S."/>
            <person name="Ichikawa N."/>
        </authorList>
    </citation>
    <scope>NUCLEOTIDE SEQUENCE [LARGE SCALE GENOMIC DNA]</scope>
    <source>
        <strain evidence="2 3">NBRC 14228</strain>
    </source>
</reference>
<keyword evidence="3" id="KW-1185">Reference proteome</keyword>
<feature type="region of interest" description="Disordered" evidence="1">
    <location>
        <begin position="1"/>
        <end position="23"/>
    </location>
</feature>
<dbReference type="AlphaFoldDB" id="A0A4Y3VCV1"/>
<evidence type="ECO:0000313" key="3">
    <source>
        <dbReference type="Proteomes" id="UP000317881"/>
    </source>
</evidence>
<proteinExistence type="predicted"/>